<keyword evidence="5" id="KW-1185">Reference proteome</keyword>
<dbReference type="InterPro" id="IPR036049">
    <property type="entry name" value="Ribosomal_uL29_sf"/>
</dbReference>
<dbReference type="FunFam" id="6.10.250.3450:FF:000001">
    <property type="entry name" value="60S ribosomal protein L35"/>
    <property type="match status" value="1"/>
</dbReference>
<organism evidence="4 5">
    <name type="scientific">Abeliophyllum distichum</name>
    <dbReference type="NCBI Taxonomy" id="126358"/>
    <lineage>
        <taxon>Eukaryota</taxon>
        <taxon>Viridiplantae</taxon>
        <taxon>Streptophyta</taxon>
        <taxon>Embryophyta</taxon>
        <taxon>Tracheophyta</taxon>
        <taxon>Spermatophyta</taxon>
        <taxon>Magnoliopsida</taxon>
        <taxon>eudicotyledons</taxon>
        <taxon>Gunneridae</taxon>
        <taxon>Pentapetalae</taxon>
        <taxon>asterids</taxon>
        <taxon>lamiids</taxon>
        <taxon>Lamiales</taxon>
        <taxon>Oleaceae</taxon>
        <taxon>Forsythieae</taxon>
        <taxon>Abeliophyllum</taxon>
    </lineage>
</organism>
<evidence type="ECO:0000313" key="4">
    <source>
        <dbReference type="EMBL" id="KAL2526684.1"/>
    </source>
</evidence>
<name>A0ABD1UNT0_9LAMI</name>
<protein>
    <submittedName>
        <fullName evidence="4">60S ribosomal protein L35-2</fullName>
    </submittedName>
</protein>
<reference evidence="5" key="1">
    <citation type="submission" date="2024-07" db="EMBL/GenBank/DDBJ databases">
        <title>Two chromosome-level genome assemblies of Korean endemic species Abeliophyllum distichum and Forsythia ovata (Oleaceae).</title>
        <authorList>
            <person name="Jang H."/>
        </authorList>
    </citation>
    <scope>NUCLEOTIDE SEQUENCE [LARGE SCALE GENOMIC DNA]</scope>
</reference>
<dbReference type="Proteomes" id="UP001604336">
    <property type="component" value="Unassembled WGS sequence"/>
</dbReference>
<dbReference type="PANTHER" id="PTHR45722:SF2">
    <property type="entry name" value="LARGE RIBOSOMAL SUBUNIT PROTEIN UL29-RELATED"/>
    <property type="match status" value="1"/>
</dbReference>
<dbReference type="EMBL" id="JBFOLK010000003">
    <property type="protein sequence ID" value="KAL2526684.1"/>
    <property type="molecule type" value="Genomic_DNA"/>
</dbReference>
<dbReference type="PANTHER" id="PTHR45722">
    <property type="entry name" value="60S RIBOSOMAL PROTEIN L35"/>
    <property type="match status" value="1"/>
</dbReference>
<proteinExistence type="inferred from homology"/>
<dbReference type="GO" id="GO:1990904">
    <property type="term" value="C:ribonucleoprotein complex"/>
    <property type="evidence" value="ECO:0007669"/>
    <property type="project" value="UniProtKB-KW"/>
</dbReference>
<gene>
    <name evidence="4" type="ORF">Adt_11738</name>
</gene>
<evidence type="ECO:0000313" key="5">
    <source>
        <dbReference type="Proteomes" id="UP001604336"/>
    </source>
</evidence>
<dbReference type="GO" id="GO:0005840">
    <property type="term" value="C:ribosome"/>
    <property type="evidence" value="ECO:0007669"/>
    <property type="project" value="UniProtKB-KW"/>
</dbReference>
<evidence type="ECO:0000256" key="3">
    <source>
        <dbReference type="ARBA" id="ARBA00023274"/>
    </source>
</evidence>
<comment type="caution">
    <text evidence="4">The sequence shown here is derived from an EMBL/GenBank/DDBJ whole genome shotgun (WGS) entry which is preliminary data.</text>
</comment>
<comment type="similarity">
    <text evidence="1">Belongs to the universal ribosomal protein uL29 family.</text>
</comment>
<dbReference type="AlphaFoldDB" id="A0ABD1UNT0"/>
<keyword evidence="3" id="KW-0687">Ribonucleoprotein</keyword>
<dbReference type="Gene3D" id="6.10.250.3450">
    <property type="match status" value="1"/>
</dbReference>
<evidence type="ECO:0000256" key="1">
    <source>
        <dbReference type="ARBA" id="ARBA00009254"/>
    </source>
</evidence>
<dbReference type="Gene3D" id="1.10.287.310">
    <property type="match status" value="1"/>
</dbReference>
<sequence>MLKINVVRLSIAQVLTVISKKQKAALREAYKNKKYLPLDLRPKKTRAIYRHFTKHQASLHTEREKKKEKYFPMRKVGVEIEFVVTFNHRRGVKFAFVLGPVLPQRL</sequence>
<evidence type="ECO:0000256" key="2">
    <source>
        <dbReference type="ARBA" id="ARBA00022980"/>
    </source>
</evidence>
<keyword evidence="2 4" id="KW-0689">Ribosomal protein</keyword>
<accession>A0ABD1UNT0</accession>
<dbReference type="InterPro" id="IPR045059">
    <property type="entry name" value="Ribosomal_uL29_euk"/>
</dbReference>